<comment type="subcellular location">
    <subcellularLocation>
        <location evidence="6">Plastid</location>
        <location evidence="6">Chloroplast</location>
    </subcellularLocation>
</comment>
<keyword evidence="3 6" id="KW-0507">mRNA processing</keyword>
<evidence type="ECO:0000256" key="4">
    <source>
        <dbReference type="ARBA" id="ARBA00022694"/>
    </source>
</evidence>
<evidence type="ECO:0000256" key="1">
    <source>
        <dbReference type="ARBA" id="ARBA00006621"/>
    </source>
</evidence>
<evidence type="ECO:0000256" key="7">
    <source>
        <dbReference type="RuleBase" id="RU004226"/>
    </source>
</evidence>
<dbReference type="GO" id="GO:0009507">
    <property type="term" value="C:chloroplast"/>
    <property type="evidence" value="ECO:0007669"/>
    <property type="project" value="UniProtKB-SubCell"/>
</dbReference>
<keyword evidence="7 10" id="KW-0150">Chloroplast</keyword>
<dbReference type="GO" id="GO:0003723">
    <property type="term" value="F:RNA binding"/>
    <property type="evidence" value="ECO:0007669"/>
    <property type="project" value="UniProtKB-KW"/>
</dbReference>
<evidence type="ECO:0000256" key="5">
    <source>
        <dbReference type="ARBA" id="ARBA00022884"/>
    </source>
</evidence>
<gene>
    <name evidence="6 10" type="primary">matK</name>
</gene>
<proteinExistence type="inferred from homology"/>
<dbReference type="InterPro" id="IPR024942">
    <property type="entry name" value="Maturase_MatK_N"/>
</dbReference>
<evidence type="ECO:0000259" key="9">
    <source>
        <dbReference type="Pfam" id="PF01824"/>
    </source>
</evidence>
<dbReference type="GO" id="GO:0008033">
    <property type="term" value="P:tRNA processing"/>
    <property type="evidence" value="ECO:0007669"/>
    <property type="project" value="UniProtKB-KW"/>
</dbReference>
<geneLocation type="chloroplast" evidence="10"/>
<dbReference type="GO" id="GO:0006397">
    <property type="term" value="P:mRNA processing"/>
    <property type="evidence" value="ECO:0007669"/>
    <property type="project" value="UniProtKB-KW"/>
</dbReference>
<comment type="function">
    <text evidence="6 7">Usually encoded in the trnK tRNA gene intron. Probably assists in splicing its own and other chloroplast group II introns.</text>
</comment>
<dbReference type="Pfam" id="PF01348">
    <property type="entry name" value="Intron_maturas2"/>
    <property type="match status" value="1"/>
</dbReference>
<dbReference type="HAMAP" id="MF_01390">
    <property type="entry name" value="MatK"/>
    <property type="match status" value="1"/>
</dbReference>
<keyword evidence="2 7" id="KW-0934">Plastid</keyword>
<comment type="similarity">
    <text evidence="1 6">Belongs to the intron maturase 2 family. MatK subfamily.</text>
</comment>
<evidence type="ECO:0000259" key="8">
    <source>
        <dbReference type="Pfam" id="PF01348"/>
    </source>
</evidence>
<name>E8ZBH3_9CARY</name>
<sequence>MEDFPKYLELDRFWQNNFCYPLIFQEYLYAFAYDHSLHKSHFLENAGDKAYSFLIVKHLITRMYHQKFFLHSANESKENEIFGYKDKKNIYSQMILEGVAVIVEIPLYPLFKSSLEAKEKGIVNFLEAKDKGIVKSPNLRSIHAIFPFFEDKFFHLTYVVDILMPYPIHREILVQTLRYWVKDASSLHFLRYFLYEYRNCNTFLTRKKSSSFFSYSKGNRRFLLLVYNFYIWEHDSLFLFLRTQSSHCRSTSFGAFIERILFYGKLEYLVKVFPLTKDFGFILWLFKDPFLHYVRYQGKSILSSKGTSLLIHKWKNYLLYFWQCNFSVWSQPRRIYINRFSNHSLNFLGFLSSLRLHSYVIRSQMLEKTYLIQDTSKKFDTIVRFQPLVESLAKMRFCNGLGHPVSKSVWTDLADSQIIDRFGRICRKISHFYSGSSRKRALYRVKHILQLSCARTLARKHKRPVRAFLQRLGSEFLEEFFTEDEELLSLIFPKNSGGLSRGLVWYLDILSINDLATDD</sequence>
<dbReference type="InterPro" id="IPR024937">
    <property type="entry name" value="Domain_X"/>
</dbReference>
<dbReference type="InterPro" id="IPR002866">
    <property type="entry name" value="Maturase_MatK"/>
</dbReference>
<dbReference type="Pfam" id="PF01824">
    <property type="entry name" value="MatK_N"/>
    <property type="match status" value="1"/>
</dbReference>
<feature type="domain" description="Maturase MatK N-terminal" evidence="9">
    <location>
        <begin position="1"/>
        <end position="349"/>
    </location>
</feature>
<evidence type="ECO:0000256" key="3">
    <source>
        <dbReference type="ARBA" id="ARBA00022664"/>
    </source>
</evidence>
<dbReference type="EMBL" id="FN825709">
    <property type="protein sequence ID" value="CBL95141.1"/>
    <property type="molecule type" value="Genomic_DNA"/>
</dbReference>
<evidence type="ECO:0000256" key="2">
    <source>
        <dbReference type="ARBA" id="ARBA00022640"/>
    </source>
</evidence>
<feature type="domain" description="Domain X" evidence="8">
    <location>
        <begin position="377"/>
        <end position="487"/>
    </location>
</feature>
<dbReference type="AlphaFoldDB" id="E8ZBH3"/>
<dbReference type="GO" id="GO:0008380">
    <property type="term" value="P:RNA splicing"/>
    <property type="evidence" value="ECO:0007669"/>
    <property type="project" value="UniProtKB-UniRule"/>
</dbReference>
<dbReference type="PANTHER" id="PTHR34811:SF1">
    <property type="entry name" value="MATURASE K"/>
    <property type="match status" value="1"/>
</dbReference>
<accession>E8ZBH3</accession>
<keyword evidence="4 6" id="KW-0819">tRNA processing</keyword>
<organism evidence="10">
    <name type="scientific">Hypertelis cerviana</name>
    <dbReference type="NCBI Taxonomy" id="246224"/>
    <lineage>
        <taxon>Eukaryota</taxon>
        <taxon>Viridiplantae</taxon>
        <taxon>Streptophyta</taxon>
        <taxon>Embryophyta</taxon>
        <taxon>Tracheophyta</taxon>
        <taxon>Spermatophyta</taxon>
        <taxon>Magnoliopsida</taxon>
        <taxon>eudicotyledons</taxon>
        <taxon>Gunneridae</taxon>
        <taxon>Pentapetalae</taxon>
        <taxon>Caryophyllales</taxon>
        <taxon>Molluginaceae</taxon>
        <taxon>Hypertelis</taxon>
    </lineage>
</organism>
<dbReference type="PANTHER" id="PTHR34811">
    <property type="entry name" value="MATURASE K"/>
    <property type="match status" value="1"/>
</dbReference>
<reference evidence="10" key="1">
    <citation type="journal article" date="2010" name="Evolution">
        <title>COMPLEX EVOLUTIONARY TRANSITIONS AND THE SIGNIFICANCE OF C3...C4 INTERMEDIATE FORMS OF PHOTOSYNTHESIS IN MOLLUGINACEAE.</title>
        <authorList>
            <person name="Christin P.A."/>
            <person name="Sage T.L."/>
            <person name="Edwards E.J."/>
            <person name="Ogburn R.M."/>
            <person name="Khoshravesh R."/>
            <person name="Sage R.F."/>
        </authorList>
    </citation>
    <scope>NUCLEOTIDE SEQUENCE</scope>
</reference>
<evidence type="ECO:0000256" key="6">
    <source>
        <dbReference type="HAMAP-Rule" id="MF_01390"/>
    </source>
</evidence>
<evidence type="ECO:0000313" key="10">
    <source>
        <dbReference type="EMBL" id="CBL95141.1"/>
    </source>
</evidence>
<keyword evidence="5 6" id="KW-0694">RNA-binding</keyword>
<protein>
    <recommendedName>
        <fullName evidence="6">Maturase K</fullName>
    </recommendedName>
    <alternativeName>
        <fullName evidence="6">Intron maturase</fullName>
    </alternativeName>
</protein>